<dbReference type="RefSeq" id="XP_024582863.1">
    <property type="nucleotide sequence ID" value="XM_024717356.1"/>
</dbReference>
<reference evidence="2" key="1">
    <citation type="submission" date="2014-09" db="EMBL/GenBank/DDBJ databases">
        <authorList>
            <person name="Sharma Rahul"/>
            <person name="Thines Marco"/>
        </authorList>
    </citation>
    <scope>NUCLEOTIDE SEQUENCE [LARGE SCALE GENOMIC DNA]</scope>
</reference>
<proteinExistence type="predicted"/>
<protein>
    <submittedName>
        <fullName evidence="1">Uncharacterized protein</fullName>
    </submittedName>
</protein>
<name>A0A0P1AWV0_PLAHL</name>
<dbReference type="GeneID" id="36397949"/>
<organism evidence="1 2">
    <name type="scientific">Plasmopara halstedii</name>
    <name type="common">Downy mildew of sunflower</name>
    <dbReference type="NCBI Taxonomy" id="4781"/>
    <lineage>
        <taxon>Eukaryota</taxon>
        <taxon>Sar</taxon>
        <taxon>Stramenopiles</taxon>
        <taxon>Oomycota</taxon>
        <taxon>Peronosporomycetes</taxon>
        <taxon>Peronosporales</taxon>
        <taxon>Peronosporaceae</taxon>
        <taxon>Plasmopara</taxon>
    </lineage>
</organism>
<evidence type="ECO:0000313" key="2">
    <source>
        <dbReference type="Proteomes" id="UP000054928"/>
    </source>
</evidence>
<evidence type="ECO:0000313" key="1">
    <source>
        <dbReference type="EMBL" id="CEG46494.1"/>
    </source>
</evidence>
<dbReference type="EMBL" id="CCYD01002047">
    <property type="protein sequence ID" value="CEG46494.1"/>
    <property type="molecule type" value="Genomic_DNA"/>
</dbReference>
<dbReference type="AlphaFoldDB" id="A0A0P1AWV0"/>
<accession>A0A0P1AWV0</accession>
<dbReference type="Proteomes" id="UP000054928">
    <property type="component" value="Unassembled WGS sequence"/>
</dbReference>
<keyword evidence="2" id="KW-1185">Reference proteome</keyword>
<sequence>MHCFASSRCRPAALEIQSADCNPLQSSLDAATQSMGSCCFLNRVKIEERYD</sequence>